<dbReference type="VEuPathDB" id="FungiDB:VP01_2199g2"/>
<feature type="compositionally biased region" description="Polar residues" evidence="1">
    <location>
        <begin position="102"/>
        <end position="115"/>
    </location>
</feature>
<sequence length="316" mass="36724">MELALSKPARTDSFEPQRKRHCLGTAPRSRHPIGSTLQHQQPNKLSSEDVRVQDIQKEIIDLILHRIDSFNSDCDLLSWLDQQVLSQTRPSHPHHKSKSSPLSDNNTNNPRNQLGESFLHPLASQLELDMDFEQDPEKMLEQPLCFTPLFSPILLHVMEAFSDGYKNPHLALYLFDWVRSHSDPLVKYFGLTRDVYLLVLRIKWEAFQDFGGIHKHLLEMKALGLELDERFKRLIHHITRLVLQDEIQAERRLALRQPLPPHQSPENILDTLRKITPLERYHISQIESLLNQFIQNQDDLLATKLRSPPPAPPHHT</sequence>
<dbReference type="STRING" id="27349.A0A0L6V8X7"/>
<dbReference type="GO" id="GO:0005739">
    <property type="term" value="C:mitochondrion"/>
    <property type="evidence" value="ECO:0007669"/>
    <property type="project" value="InterPro"/>
</dbReference>
<dbReference type="Pfam" id="PF19189">
    <property type="entry name" value="Mtf2"/>
    <property type="match status" value="1"/>
</dbReference>
<name>A0A0L6V8X7_9BASI</name>
<feature type="compositionally biased region" description="Polar residues" evidence="1">
    <location>
        <begin position="35"/>
        <end position="45"/>
    </location>
</feature>
<evidence type="ECO:0000313" key="4">
    <source>
        <dbReference type="Proteomes" id="UP000037035"/>
    </source>
</evidence>
<gene>
    <name evidence="3" type="ORF">VP01_2199g2</name>
</gene>
<feature type="region of interest" description="Disordered" evidence="1">
    <location>
        <begin position="88"/>
        <end position="115"/>
    </location>
</feature>
<dbReference type="InterPro" id="IPR040009">
    <property type="entry name" value="Mtf2/C5D6.12-like"/>
</dbReference>
<keyword evidence="4" id="KW-1185">Reference proteome</keyword>
<dbReference type="Proteomes" id="UP000037035">
    <property type="component" value="Unassembled WGS sequence"/>
</dbReference>
<dbReference type="AlphaFoldDB" id="A0A0L6V8X7"/>
<dbReference type="OrthoDB" id="2444174at2759"/>
<proteinExistence type="predicted"/>
<dbReference type="PANTHER" id="PTHR39468">
    <property type="entry name" value="CHROMOSOME 7, WHOLE GENOME SHOTGUN SEQUENCE"/>
    <property type="match status" value="1"/>
</dbReference>
<protein>
    <recommendedName>
        <fullName evidence="2">Mtf2-like C-terminal domain-containing protein</fullName>
    </recommendedName>
</protein>
<dbReference type="EMBL" id="LAVV01007057">
    <property type="protein sequence ID" value="KNZ57266.1"/>
    <property type="molecule type" value="Genomic_DNA"/>
</dbReference>
<feature type="region of interest" description="Disordered" evidence="1">
    <location>
        <begin position="24"/>
        <end position="49"/>
    </location>
</feature>
<feature type="domain" description="Mtf2-like C-terminal" evidence="2">
    <location>
        <begin position="57"/>
        <end position="248"/>
    </location>
</feature>
<evidence type="ECO:0000256" key="1">
    <source>
        <dbReference type="SAM" id="MobiDB-lite"/>
    </source>
</evidence>
<evidence type="ECO:0000259" key="2">
    <source>
        <dbReference type="Pfam" id="PF19189"/>
    </source>
</evidence>
<organism evidence="3 4">
    <name type="scientific">Puccinia sorghi</name>
    <dbReference type="NCBI Taxonomy" id="27349"/>
    <lineage>
        <taxon>Eukaryota</taxon>
        <taxon>Fungi</taxon>
        <taxon>Dikarya</taxon>
        <taxon>Basidiomycota</taxon>
        <taxon>Pucciniomycotina</taxon>
        <taxon>Pucciniomycetes</taxon>
        <taxon>Pucciniales</taxon>
        <taxon>Pucciniaceae</taxon>
        <taxon>Puccinia</taxon>
    </lineage>
</organism>
<dbReference type="PANTHER" id="PTHR39468:SF1">
    <property type="entry name" value="MTF2-LIKE C-TERMINAL DOMAIN-CONTAINING PROTEIN"/>
    <property type="match status" value="1"/>
</dbReference>
<dbReference type="InterPro" id="IPR043837">
    <property type="entry name" value="Mtf2-like_C"/>
</dbReference>
<accession>A0A0L6V8X7</accession>
<comment type="caution">
    <text evidence="3">The sequence shown here is derived from an EMBL/GenBank/DDBJ whole genome shotgun (WGS) entry which is preliminary data.</text>
</comment>
<evidence type="ECO:0000313" key="3">
    <source>
        <dbReference type="EMBL" id="KNZ57266.1"/>
    </source>
</evidence>
<reference evidence="3 4" key="1">
    <citation type="submission" date="2015-08" db="EMBL/GenBank/DDBJ databases">
        <title>Next Generation Sequencing and Analysis of the Genome of Puccinia sorghi L Schw, the Causal Agent of Maize Common Rust.</title>
        <authorList>
            <person name="Rochi L."/>
            <person name="Burguener G."/>
            <person name="Darino M."/>
            <person name="Turjanski A."/>
            <person name="Kreff E."/>
            <person name="Dieguez M.J."/>
            <person name="Sacco F."/>
        </authorList>
    </citation>
    <scope>NUCLEOTIDE SEQUENCE [LARGE SCALE GENOMIC DNA]</scope>
    <source>
        <strain evidence="3 4">RO10H11247</strain>
    </source>
</reference>